<evidence type="ECO:0000256" key="1">
    <source>
        <dbReference type="SAM" id="MobiDB-lite"/>
    </source>
</evidence>
<sequence>MNRPLKVGLGSSSVDCEKEDSYGEQVAESHEKWGQKGGPADRSRELLDCKEMQPASGIARAMVRLSEMSDNDPQGM</sequence>
<protein>
    <submittedName>
        <fullName evidence="2">Uncharacterized protein</fullName>
    </submittedName>
</protein>
<dbReference type="EMBL" id="AP024702">
    <property type="protein sequence ID" value="BCX46300.1"/>
    <property type="molecule type" value="Genomic_DNA"/>
</dbReference>
<evidence type="ECO:0000313" key="3">
    <source>
        <dbReference type="Proteomes" id="UP001374893"/>
    </source>
</evidence>
<dbReference type="Proteomes" id="UP001374893">
    <property type="component" value="Chromosome"/>
</dbReference>
<gene>
    <name evidence="2" type="ORF">HAHE_02080</name>
</gene>
<name>A0ABM7R9X6_9BACT</name>
<reference evidence="2 3" key="1">
    <citation type="submission" date="2021-06" db="EMBL/GenBank/DDBJ databases">
        <title>Complete genome of Haloferula helveola possessing various polysaccharide degrading enzymes.</title>
        <authorList>
            <person name="Takami H."/>
            <person name="Huang C."/>
            <person name="Hamasaki K."/>
        </authorList>
    </citation>
    <scope>NUCLEOTIDE SEQUENCE [LARGE SCALE GENOMIC DNA]</scope>
    <source>
        <strain evidence="2 3">CN-1</strain>
    </source>
</reference>
<organism evidence="2 3">
    <name type="scientific">Haloferula helveola</name>
    <dbReference type="NCBI Taxonomy" id="490095"/>
    <lineage>
        <taxon>Bacteria</taxon>
        <taxon>Pseudomonadati</taxon>
        <taxon>Verrucomicrobiota</taxon>
        <taxon>Verrucomicrobiia</taxon>
        <taxon>Verrucomicrobiales</taxon>
        <taxon>Verrucomicrobiaceae</taxon>
        <taxon>Haloferula</taxon>
    </lineage>
</organism>
<accession>A0ABM7R9X6</accession>
<feature type="compositionally biased region" description="Basic and acidic residues" evidence="1">
    <location>
        <begin position="15"/>
        <end position="41"/>
    </location>
</feature>
<feature type="region of interest" description="Disordered" evidence="1">
    <location>
        <begin position="1"/>
        <end position="41"/>
    </location>
</feature>
<proteinExistence type="predicted"/>
<evidence type="ECO:0000313" key="2">
    <source>
        <dbReference type="EMBL" id="BCX46300.1"/>
    </source>
</evidence>
<keyword evidence="3" id="KW-1185">Reference proteome</keyword>